<sequence>MIPLEGDSTTGLNLPNFDVFSHTCPALPLFVLFPISLKVNSLFALQYRKNNMSRNIIPYGFNEAEFAAILKPQKTH</sequence>
<accession>A0ACB6R9J7</accession>
<protein>
    <submittedName>
        <fullName evidence="1">Uncharacterized protein</fullName>
    </submittedName>
</protein>
<comment type="caution">
    <text evidence="1">The sequence shown here is derived from an EMBL/GenBank/DDBJ whole genome shotgun (WGS) entry which is preliminary data.</text>
</comment>
<proteinExistence type="predicted"/>
<gene>
    <name evidence="1" type="ORF">BDR25DRAFT_350108</name>
</gene>
<evidence type="ECO:0000313" key="2">
    <source>
        <dbReference type="Proteomes" id="UP000799755"/>
    </source>
</evidence>
<reference evidence="1" key="1">
    <citation type="journal article" date="2020" name="Stud. Mycol.">
        <title>101 Dothideomycetes genomes: a test case for predicting lifestyles and emergence of pathogens.</title>
        <authorList>
            <person name="Haridas S."/>
            <person name="Albert R."/>
            <person name="Binder M."/>
            <person name="Bloem J."/>
            <person name="Labutti K."/>
            <person name="Salamov A."/>
            <person name="Andreopoulos B."/>
            <person name="Baker S."/>
            <person name="Barry K."/>
            <person name="Bills G."/>
            <person name="Bluhm B."/>
            <person name="Cannon C."/>
            <person name="Castanera R."/>
            <person name="Culley D."/>
            <person name="Daum C."/>
            <person name="Ezra D."/>
            <person name="Gonzalez J."/>
            <person name="Henrissat B."/>
            <person name="Kuo A."/>
            <person name="Liang C."/>
            <person name="Lipzen A."/>
            <person name="Lutzoni F."/>
            <person name="Magnuson J."/>
            <person name="Mondo S."/>
            <person name="Nolan M."/>
            <person name="Ohm R."/>
            <person name="Pangilinan J."/>
            <person name="Park H.-J."/>
            <person name="Ramirez L."/>
            <person name="Alfaro M."/>
            <person name="Sun H."/>
            <person name="Tritt A."/>
            <person name="Yoshinaga Y."/>
            <person name="Zwiers L.-H."/>
            <person name="Turgeon B."/>
            <person name="Goodwin S."/>
            <person name="Spatafora J."/>
            <person name="Crous P."/>
            <person name="Grigoriev I."/>
        </authorList>
    </citation>
    <scope>NUCLEOTIDE SEQUENCE</scope>
    <source>
        <strain evidence="1">ATCC 200398</strain>
    </source>
</reference>
<keyword evidence="2" id="KW-1185">Reference proteome</keyword>
<organism evidence="1 2">
    <name type="scientific">Lindgomyces ingoldianus</name>
    <dbReference type="NCBI Taxonomy" id="673940"/>
    <lineage>
        <taxon>Eukaryota</taxon>
        <taxon>Fungi</taxon>
        <taxon>Dikarya</taxon>
        <taxon>Ascomycota</taxon>
        <taxon>Pezizomycotina</taxon>
        <taxon>Dothideomycetes</taxon>
        <taxon>Pleosporomycetidae</taxon>
        <taxon>Pleosporales</taxon>
        <taxon>Lindgomycetaceae</taxon>
        <taxon>Lindgomyces</taxon>
    </lineage>
</organism>
<name>A0ACB6R9J7_9PLEO</name>
<evidence type="ECO:0000313" key="1">
    <source>
        <dbReference type="EMBL" id="KAF2475826.1"/>
    </source>
</evidence>
<dbReference type="Proteomes" id="UP000799755">
    <property type="component" value="Unassembled WGS sequence"/>
</dbReference>
<dbReference type="EMBL" id="MU003495">
    <property type="protein sequence ID" value="KAF2475826.1"/>
    <property type="molecule type" value="Genomic_DNA"/>
</dbReference>